<reference evidence="1" key="2">
    <citation type="submission" date="2023-01" db="EMBL/GenBank/DDBJ databases">
        <authorList>
            <person name="Petersen C."/>
        </authorList>
    </citation>
    <scope>NUCLEOTIDE SEQUENCE</scope>
    <source>
        <strain evidence="1">IBT 15450</strain>
    </source>
</reference>
<dbReference type="InterPro" id="IPR053137">
    <property type="entry name" value="NLR-like"/>
</dbReference>
<dbReference type="SUPFAM" id="SSF53167">
    <property type="entry name" value="Purine and uridine phosphorylases"/>
    <property type="match status" value="1"/>
</dbReference>
<name>A0AAD6IB76_PENCN</name>
<dbReference type="Gene3D" id="3.40.50.1580">
    <property type="entry name" value="Nucleoside phosphorylase domain"/>
    <property type="match status" value="1"/>
</dbReference>
<sequence length="303" mass="33194">MASHTTLDSPDYSELALIATLPIERALQKRCSMRNMQLQRVSLDPKPTRTFICGVTWESTTSLRDHLGCDHGLLASLPSILVDFLVGIGGGIARPDDDHDIRLGDVVVSQPCGTTGGVSQYDLIKAKSGDKRLPRAERLHGSLLISKIAGEEPEDGQEIQAKGFDNDRLFKAPCDHIPGPDCRGCDTADEIQRDTQDTIDPDIHYGTIVSGNILAKDAAARDRIVADLDEDCICFEMEAAGLMNHFPCLVVRGICDYTDSHKNDRWQRYASATAAAYTKELLTYVPAAEVKETKRALEVLQLG</sequence>
<evidence type="ECO:0000313" key="1">
    <source>
        <dbReference type="EMBL" id="KAJ6041409.1"/>
    </source>
</evidence>
<dbReference type="EMBL" id="JAQJZL010000005">
    <property type="protein sequence ID" value="KAJ6041409.1"/>
    <property type="molecule type" value="Genomic_DNA"/>
</dbReference>
<gene>
    <name evidence="1" type="ORF">N7460_006799</name>
</gene>
<dbReference type="GO" id="GO:0003824">
    <property type="term" value="F:catalytic activity"/>
    <property type="evidence" value="ECO:0007669"/>
    <property type="project" value="InterPro"/>
</dbReference>
<protein>
    <submittedName>
        <fullName evidence="1">NACHT nucleoside triphosphatase</fullName>
    </submittedName>
</protein>
<keyword evidence="2" id="KW-1185">Reference proteome</keyword>
<accession>A0AAD6IB76</accession>
<dbReference type="GO" id="GO:0009116">
    <property type="term" value="P:nucleoside metabolic process"/>
    <property type="evidence" value="ECO:0007669"/>
    <property type="project" value="InterPro"/>
</dbReference>
<dbReference type="PANTHER" id="PTHR46082:SF11">
    <property type="entry name" value="AAA+ ATPASE DOMAIN-CONTAINING PROTEIN-RELATED"/>
    <property type="match status" value="1"/>
</dbReference>
<proteinExistence type="predicted"/>
<comment type="caution">
    <text evidence="1">The sequence shown here is derived from an EMBL/GenBank/DDBJ whole genome shotgun (WGS) entry which is preliminary data.</text>
</comment>
<dbReference type="PANTHER" id="PTHR46082">
    <property type="entry name" value="ATP/GTP-BINDING PROTEIN-RELATED"/>
    <property type="match status" value="1"/>
</dbReference>
<dbReference type="Proteomes" id="UP001219568">
    <property type="component" value="Unassembled WGS sequence"/>
</dbReference>
<evidence type="ECO:0000313" key="2">
    <source>
        <dbReference type="Proteomes" id="UP001219568"/>
    </source>
</evidence>
<organism evidence="1 2">
    <name type="scientific">Penicillium canescens</name>
    <dbReference type="NCBI Taxonomy" id="5083"/>
    <lineage>
        <taxon>Eukaryota</taxon>
        <taxon>Fungi</taxon>
        <taxon>Dikarya</taxon>
        <taxon>Ascomycota</taxon>
        <taxon>Pezizomycotina</taxon>
        <taxon>Eurotiomycetes</taxon>
        <taxon>Eurotiomycetidae</taxon>
        <taxon>Eurotiales</taxon>
        <taxon>Aspergillaceae</taxon>
        <taxon>Penicillium</taxon>
    </lineage>
</organism>
<dbReference type="AlphaFoldDB" id="A0AAD6IB76"/>
<dbReference type="InterPro" id="IPR035994">
    <property type="entry name" value="Nucleoside_phosphorylase_sf"/>
</dbReference>
<reference evidence="1" key="1">
    <citation type="journal article" date="2023" name="IMA Fungus">
        <title>Comparative genomic study of the Penicillium genus elucidates a diverse pangenome and 15 lateral gene transfer events.</title>
        <authorList>
            <person name="Petersen C."/>
            <person name="Sorensen T."/>
            <person name="Nielsen M.R."/>
            <person name="Sondergaard T.E."/>
            <person name="Sorensen J.L."/>
            <person name="Fitzpatrick D.A."/>
            <person name="Frisvad J.C."/>
            <person name="Nielsen K.L."/>
        </authorList>
    </citation>
    <scope>NUCLEOTIDE SEQUENCE</scope>
    <source>
        <strain evidence="1">IBT 15450</strain>
    </source>
</reference>